<sequence>QTELAVRNLSSFLAGRCNQMELSPVWHRLRVRRKSVTAYTLATVVVISLLAGLLHSCAASPPTKRVDSDLEANLSPAARCALHCAANVIGTADSAANRTVGVTRSMWSRLVHASSAAKVSSAASMAELAQEASRASTWVAASPLAQSGAQQAKAIRRQLGRACVQVVDSAQATKCRAMACCAAAAHSLAGVAEVIAESAEKASSMSQQRSDSEEK</sequence>
<proteinExistence type="predicted"/>
<evidence type="ECO:0000313" key="2">
    <source>
        <dbReference type="EMBL" id="CAK9029519.1"/>
    </source>
</evidence>
<keyword evidence="3" id="KW-1185">Reference proteome</keyword>
<feature type="transmembrane region" description="Helical" evidence="1">
    <location>
        <begin position="36"/>
        <end position="55"/>
    </location>
</feature>
<evidence type="ECO:0000313" key="3">
    <source>
        <dbReference type="Proteomes" id="UP001642484"/>
    </source>
</evidence>
<dbReference type="Proteomes" id="UP001642484">
    <property type="component" value="Unassembled WGS sequence"/>
</dbReference>
<organism evidence="2 3">
    <name type="scientific">Durusdinium trenchii</name>
    <dbReference type="NCBI Taxonomy" id="1381693"/>
    <lineage>
        <taxon>Eukaryota</taxon>
        <taxon>Sar</taxon>
        <taxon>Alveolata</taxon>
        <taxon>Dinophyceae</taxon>
        <taxon>Suessiales</taxon>
        <taxon>Symbiodiniaceae</taxon>
        <taxon>Durusdinium</taxon>
    </lineage>
</organism>
<dbReference type="EMBL" id="CAXAMN010009669">
    <property type="protein sequence ID" value="CAK9029519.1"/>
    <property type="molecule type" value="Genomic_DNA"/>
</dbReference>
<protein>
    <submittedName>
        <fullName evidence="2">Uncharacterized protein</fullName>
    </submittedName>
</protein>
<reference evidence="2 3" key="1">
    <citation type="submission" date="2024-02" db="EMBL/GenBank/DDBJ databases">
        <authorList>
            <person name="Chen Y."/>
            <person name="Shah S."/>
            <person name="Dougan E. K."/>
            <person name="Thang M."/>
            <person name="Chan C."/>
        </authorList>
    </citation>
    <scope>NUCLEOTIDE SEQUENCE [LARGE SCALE GENOMIC DNA]</scope>
</reference>
<accession>A0ABP0KRL3</accession>
<evidence type="ECO:0000256" key="1">
    <source>
        <dbReference type="SAM" id="Phobius"/>
    </source>
</evidence>
<keyword evidence="1" id="KW-0812">Transmembrane</keyword>
<feature type="non-terminal residue" evidence="2">
    <location>
        <position position="1"/>
    </location>
</feature>
<name>A0ABP0KRL3_9DINO</name>
<comment type="caution">
    <text evidence="2">The sequence shown here is derived from an EMBL/GenBank/DDBJ whole genome shotgun (WGS) entry which is preliminary data.</text>
</comment>
<keyword evidence="1" id="KW-1133">Transmembrane helix</keyword>
<keyword evidence="1" id="KW-0472">Membrane</keyword>
<gene>
    <name evidence="2" type="ORF">CCMP2556_LOCUS17517</name>
</gene>